<dbReference type="GO" id="GO:0035091">
    <property type="term" value="F:phosphatidylinositol binding"/>
    <property type="evidence" value="ECO:0007669"/>
    <property type="project" value="InterPro"/>
</dbReference>
<feature type="domain" description="PX" evidence="3">
    <location>
        <begin position="489"/>
        <end position="608"/>
    </location>
</feature>
<gene>
    <name evidence="5" type="ORF">PHYEVI_LOCUS6481</name>
</gene>
<dbReference type="InterPro" id="IPR037916">
    <property type="entry name" value="SNX29_PX"/>
</dbReference>
<feature type="region of interest" description="Disordered" evidence="2">
    <location>
        <begin position="251"/>
        <end position="279"/>
    </location>
</feature>
<protein>
    <recommendedName>
        <fullName evidence="7">Sorting nexin-29</fullName>
    </recommendedName>
</protein>
<dbReference type="SMART" id="SM00312">
    <property type="entry name" value="PX"/>
    <property type="match status" value="1"/>
</dbReference>
<dbReference type="InterPro" id="IPR047329">
    <property type="entry name" value="RUN_SNX29"/>
</dbReference>
<evidence type="ECO:0000256" key="1">
    <source>
        <dbReference type="SAM" id="Coils"/>
    </source>
</evidence>
<keyword evidence="6" id="KW-1185">Reference proteome</keyword>
<dbReference type="CDD" id="cd17689">
    <property type="entry name" value="RUN_SNX29"/>
    <property type="match status" value="1"/>
</dbReference>
<dbReference type="SMART" id="SM00593">
    <property type="entry name" value="RUN"/>
    <property type="match status" value="1"/>
</dbReference>
<keyword evidence="1" id="KW-0175">Coiled coil</keyword>
<evidence type="ECO:0000256" key="2">
    <source>
        <dbReference type="SAM" id="MobiDB-lite"/>
    </source>
</evidence>
<feature type="compositionally biased region" description="Polar residues" evidence="2">
    <location>
        <begin position="269"/>
        <end position="279"/>
    </location>
</feature>
<dbReference type="PROSITE" id="PS50826">
    <property type="entry name" value="RUN"/>
    <property type="match status" value="1"/>
</dbReference>
<name>A0A9P0DUK3_PHYSR</name>
<dbReference type="InterPro" id="IPR001683">
    <property type="entry name" value="PX_dom"/>
</dbReference>
<sequence>MFKLMSVVPTTHLQHKNYLEGEKLLKQLLECVKQCQKRFGGKSELATDFDSCVAGLCFALETVLLFGLKPRSSNAQSSAIKQVSEILINTLNTGNENYSFWSFIYCHLTKHERERYSVLKQIWTDTGRGRAWLRSSLNEHSLDRYFHTILSNQEILAEHYEPWSILRDEEKNSMLPNMAAGLNCILFAISIDKPELNSGVSLHRNNCTFKPEPVIEAPLRVINKEPTKVKRNRKVARQFISFDDDASDNSISVPTSISSTDSHTKSDKANTGPSHSKSVCTAEGNILTSEMDSSNKNSDSSKLYLDINESRENNIAVVSDCLTPILQEEIGELTPVSVKISENFDDSDEILETPTDVSAILSTIENKNKEELDKKQEKINYLLKENETLKEQLERYIGAIQMLKQDQEVDGVLEGLDIEHSPNYKMEATMFEKKLVQVAEMHAELMDFNVMLQENLCKKELQLEKVQKELETLRTMNPALDLNSDGITGSVQIWIPSAFLKGSGSNAYHVYQIFLRAGKDEWNVYRRYAQFYSFHTELKKLDPVVGTFDFPPKKSLRNKDAYVVEDRRKRLQVYLRKIISHWPELASCNNRVLLEQQLPFFKDQREDIFNKNANNSIVNSNAPSGVHSGL</sequence>
<dbReference type="SUPFAM" id="SSF140741">
    <property type="entry name" value="RUN domain-like"/>
    <property type="match status" value="1"/>
</dbReference>
<reference evidence="5" key="1">
    <citation type="submission" date="2022-01" db="EMBL/GenBank/DDBJ databases">
        <authorList>
            <person name="King R."/>
        </authorList>
    </citation>
    <scope>NUCLEOTIDE SEQUENCE</scope>
</reference>
<dbReference type="Proteomes" id="UP001153712">
    <property type="component" value="Chromosome 3"/>
</dbReference>
<evidence type="ECO:0008006" key="7">
    <source>
        <dbReference type="Google" id="ProtNLM"/>
    </source>
</evidence>
<dbReference type="InterPro" id="IPR004012">
    <property type="entry name" value="Run_dom"/>
</dbReference>
<evidence type="ECO:0000259" key="3">
    <source>
        <dbReference type="PROSITE" id="PS50195"/>
    </source>
</evidence>
<accession>A0A9P0DUK3</accession>
<feature type="coiled-coil region" evidence="1">
    <location>
        <begin position="372"/>
        <end position="406"/>
    </location>
</feature>
<dbReference type="PANTHER" id="PTHR47194:SF3">
    <property type="entry name" value="SORTING NEXIN 29"/>
    <property type="match status" value="1"/>
</dbReference>
<dbReference type="EMBL" id="OU900096">
    <property type="protein sequence ID" value="CAH1181326.1"/>
    <property type="molecule type" value="Genomic_DNA"/>
</dbReference>
<dbReference type="PANTHER" id="PTHR47194">
    <property type="entry name" value="SORTING NEXIN-29-RELATED"/>
    <property type="match status" value="1"/>
</dbReference>
<dbReference type="AlphaFoldDB" id="A0A9P0DUK3"/>
<dbReference type="OrthoDB" id="93876at2759"/>
<dbReference type="CDD" id="cd07277">
    <property type="entry name" value="PX_RUN"/>
    <property type="match status" value="1"/>
</dbReference>
<organism evidence="5 6">
    <name type="scientific">Phyllotreta striolata</name>
    <name type="common">Striped flea beetle</name>
    <name type="synonym">Crioceris striolata</name>
    <dbReference type="NCBI Taxonomy" id="444603"/>
    <lineage>
        <taxon>Eukaryota</taxon>
        <taxon>Metazoa</taxon>
        <taxon>Ecdysozoa</taxon>
        <taxon>Arthropoda</taxon>
        <taxon>Hexapoda</taxon>
        <taxon>Insecta</taxon>
        <taxon>Pterygota</taxon>
        <taxon>Neoptera</taxon>
        <taxon>Endopterygota</taxon>
        <taxon>Coleoptera</taxon>
        <taxon>Polyphaga</taxon>
        <taxon>Cucujiformia</taxon>
        <taxon>Chrysomeloidea</taxon>
        <taxon>Chrysomelidae</taxon>
        <taxon>Galerucinae</taxon>
        <taxon>Alticini</taxon>
        <taxon>Phyllotreta</taxon>
    </lineage>
</organism>
<dbReference type="Gene3D" id="1.20.58.900">
    <property type="match status" value="1"/>
</dbReference>
<dbReference type="SUPFAM" id="SSF64268">
    <property type="entry name" value="PX domain"/>
    <property type="match status" value="1"/>
</dbReference>
<feature type="compositionally biased region" description="Polar residues" evidence="2">
    <location>
        <begin position="251"/>
        <end position="261"/>
    </location>
</feature>
<dbReference type="Pfam" id="PF02759">
    <property type="entry name" value="RUN"/>
    <property type="match status" value="1"/>
</dbReference>
<dbReference type="Pfam" id="PF00787">
    <property type="entry name" value="PX"/>
    <property type="match status" value="1"/>
</dbReference>
<evidence type="ECO:0000259" key="4">
    <source>
        <dbReference type="PROSITE" id="PS50826"/>
    </source>
</evidence>
<evidence type="ECO:0000313" key="5">
    <source>
        <dbReference type="EMBL" id="CAH1181326.1"/>
    </source>
</evidence>
<proteinExistence type="predicted"/>
<evidence type="ECO:0000313" key="6">
    <source>
        <dbReference type="Proteomes" id="UP001153712"/>
    </source>
</evidence>
<dbReference type="InterPro" id="IPR037213">
    <property type="entry name" value="Run_dom_sf"/>
</dbReference>
<dbReference type="PROSITE" id="PS50195">
    <property type="entry name" value="PX"/>
    <property type="match status" value="1"/>
</dbReference>
<dbReference type="InterPro" id="IPR036871">
    <property type="entry name" value="PX_dom_sf"/>
</dbReference>
<dbReference type="Gene3D" id="3.30.1520.10">
    <property type="entry name" value="Phox-like domain"/>
    <property type="match status" value="1"/>
</dbReference>
<feature type="domain" description="RUN" evidence="4">
    <location>
        <begin position="47"/>
        <end position="194"/>
    </location>
</feature>